<proteinExistence type="predicted"/>
<evidence type="ECO:0000313" key="2">
    <source>
        <dbReference type="Proteomes" id="UP000811545"/>
    </source>
</evidence>
<organism evidence="1 2">
    <name type="scientific">Psychracetigena formicireducens</name>
    <dbReference type="NCBI Taxonomy" id="2986056"/>
    <lineage>
        <taxon>Bacteria</taxon>
        <taxon>Bacillati</taxon>
        <taxon>Candidatus Lithacetigenota</taxon>
        <taxon>Candidatus Psychracetigena</taxon>
    </lineage>
</organism>
<sequence length="96" mass="11213">MKCLISFISKDGIVILTEEGGKGSIPSKESGDLSNFSIGQMLEVQPTNREYNGKQVFIIDKKENKPNFEEMLQKYIKESNEEYLDFYKRKQKKKRK</sequence>
<comment type="caution">
    <text evidence="1">The sequence shown here is derived from an EMBL/GenBank/DDBJ whole genome shotgun (WGS) entry which is preliminary data.</text>
</comment>
<dbReference type="Proteomes" id="UP000811545">
    <property type="component" value="Unassembled WGS sequence"/>
</dbReference>
<gene>
    <name evidence="1" type="ORF">DDT42_00389</name>
</gene>
<reference evidence="1 2" key="1">
    <citation type="journal article" date="2021" name="bioRxiv">
        <title>Unique metabolic strategies in Hadean analogues reveal hints for primordial physiology.</title>
        <authorList>
            <person name="Nobu M.K."/>
            <person name="Nakai R."/>
            <person name="Tamazawa S."/>
            <person name="Mori H."/>
            <person name="Toyoda A."/>
            <person name="Ijiri A."/>
            <person name="Suzuki S."/>
            <person name="Kurokawa K."/>
            <person name="Kamagata Y."/>
            <person name="Tamaki H."/>
        </authorList>
    </citation>
    <scope>NUCLEOTIDE SEQUENCE [LARGE SCALE GENOMIC DNA]</scope>
    <source>
        <strain evidence="1">BS525</strain>
    </source>
</reference>
<dbReference type="AlphaFoldDB" id="A0A9E2BFB3"/>
<accession>A0A9E2BFB3</accession>
<protein>
    <submittedName>
        <fullName evidence="1">Uncharacterized protein</fullName>
    </submittedName>
</protein>
<evidence type="ECO:0000313" key="1">
    <source>
        <dbReference type="EMBL" id="MBT9144548.1"/>
    </source>
</evidence>
<name>A0A9E2BFB3_PSYF1</name>
<dbReference type="EMBL" id="QLTW01000011">
    <property type="protein sequence ID" value="MBT9144548.1"/>
    <property type="molecule type" value="Genomic_DNA"/>
</dbReference>